<evidence type="ECO:0000259" key="1">
    <source>
        <dbReference type="Pfam" id="PF11350"/>
    </source>
</evidence>
<sequence length="267" mass="27808">MRRRRTVAGRRRAAPARRRTSRAMALLGLVVAHVGLLGALPALVASEDGREPGGAVAGLLAYPADAAVPDVRGGAVPTPGVRPVIAALGPEVPHRATGSFVTAPAPRAAPVGDAVTYRVEVERGLPYDAVGFARAVDRTLGDPRSWPARTGRPMARVDGAADLRIVLASPATTDRLCAPLTTEGQVSCRNGDDVVINALRWAQGAPSYGGDVAAYRIYVVNHEVGHGLGHGHARCTGRGDFAPVMLQQTLGLHGCRANPWPTEAEVG</sequence>
<keyword evidence="3" id="KW-1185">Reference proteome</keyword>
<gene>
    <name evidence="2" type="ORF">Q5722_03340</name>
</gene>
<evidence type="ECO:0000313" key="2">
    <source>
        <dbReference type="EMBL" id="MDO7867395.1"/>
    </source>
</evidence>
<organism evidence="2 3">
    <name type="scientific">Nocardioides jiangxiensis</name>
    <dbReference type="NCBI Taxonomy" id="3064524"/>
    <lineage>
        <taxon>Bacteria</taxon>
        <taxon>Bacillati</taxon>
        <taxon>Actinomycetota</taxon>
        <taxon>Actinomycetes</taxon>
        <taxon>Propionibacteriales</taxon>
        <taxon>Nocardioidaceae</taxon>
        <taxon>Nocardioides</taxon>
    </lineage>
</organism>
<dbReference type="InterPro" id="IPR022603">
    <property type="entry name" value="DUF3152"/>
</dbReference>
<evidence type="ECO:0000313" key="3">
    <source>
        <dbReference type="Proteomes" id="UP001233314"/>
    </source>
</evidence>
<comment type="caution">
    <text evidence="2">The sequence shown here is derived from an EMBL/GenBank/DDBJ whole genome shotgun (WGS) entry which is preliminary data.</text>
</comment>
<dbReference type="Proteomes" id="UP001233314">
    <property type="component" value="Unassembled WGS sequence"/>
</dbReference>
<reference evidence="2 3" key="1">
    <citation type="submission" date="2023-07" db="EMBL/GenBank/DDBJ databases">
        <title>Nocardioides sp. nov WY-20 isolated from soil.</title>
        <authorList>
            <person name="Liu B."/>
            <person name="Wan Y."/>
        </authorList>
    </citation>
    <scope>NUCLEOTIDE SEQUENCE [LARGE SCALE GENOMIC DNA]</scope>
    <source>
        <strain evidence="2 3">WY-20</strain>
    </source>
</reference>
<feature type="domain" description="DUF3152" evidence="1">
    <location>
        <begin position="89"/>
        <end position="253"/>
    </location>
</feature>
<dbReference type="EMBL" id="JAUQTA010000001">
    <property type="protein sequence ID" value="MDO7867395.1"/>
    <property type="molecule type" value="Genomic_DNA"/>
</dbReference>
<name>A0ABT9AXW6_9ACTN</name>
<protein>
    <submittedName>
        <fullName evidence="2">DUF3152 domain-containing protein</fullName>
    </submittedName>
</protein>
<dbReference type="RefSeq" id="WP_305026797.1">
    <property type="nucleotide sequence ID" value="NZ_JAUQTA010000001.1"/>
</dbReference>
<dbReference type="Pfam" id="PF11350">
    <property type="entry name" value="DUF3152"/>
    <property type="match status" value="1"/>
</dbReference>
<proteinExistence type="predicted"/>
<accession>A0ABT9AXW6</accession>
<dbReference type="SUPFAM" id="SSF55486">
    <property type="entry name" value="Metalloproteases ('zincins'), catalytic domain"/>
    <property type="match status" value="1"/>
</dbReference>